<accession>A0A0N5CIP9</accession>
<keyword evidence="2" id="KW-1185">Reference proteome</keyword>
<dbReference type="GO" id="GO:0006418">
    <property type="term" value="P:tRNA aminoacylation for protein translation"/>
    <property type="evidence" value="ECO:0007669"/>
    <property type="project" value="InterPro"/>
</dbReference>
<dbReference type="Pfam" id="PF04558">
    <property type="entry name" value="tRNA_synt_1c_R1"/>
    <property type="match status" value="1"/>
</dbReference>
<feature type="domain" description="Glutaminyl-tRNA synthetase class Ib non-specific RNA-binding" evidence="1">
    <location>
        <begin position="96"/>
        <end position="159"/>
    </location>
</feature>
<dbReference type="STRING" id="174720.A0A0N5CIP9"/>
<dbReference type="Proteomes" id="UP000046392">
    <property type="component" value="Unplaced"/>
</dbReference>
<name>A0A0N5CIP9_STREA</name>
<proteinExistence type="predicted"/>
<organism evidence="2 3">
    <name type="scientific">Strongyloides papillosus</name>
    <name type="common">Intestinal threadworm</name>
    <dbReference type="NCBI Taxonomy" id="174720"/>
    <lineage>
        <taxon>Eukaryota</taxon>
        <taxon>Metazoa</taxon>
        <taxon>Ecdysozoa</taxon>
        <taxon>Nematoda</taxon>
        <taxon>Chromadorea</taxon>
        <taxon>Rhabditida</taxon>
        <taxon>Tylenchina</taxon>
        <taxon>Panagrolaimomorpha</taxon>
        <taxon>Strongyloidoidea</taxon>
        <taxon>Strongyloididae</taxon>
        <taxon>Strongyloides</taxon>
    </lineage>
</organism>
<dbReference type="GO" id="GO:0005737">
    <property type="term" value="C:cytoplasm"/>
    <property type="evidence" value="ECO:0007669"/>
    <property type="project" value="InterPro"/>
</dbReference>
<dbReference type="AlphaFoldDB" id="A0A0N5CIP9"/>
<dbReference type="GO" id="GO:0004812">
    <property type="term" value="F:aminoacyl-tRNA ligase activity"/>
    <property type="evidence" value="ECO:0007669"/>
    <property type="project" value="InterPro"/>
</dbReference>
<sequence>MLDSDYKDKFTNKYFAILQKRNVRFGILGLNSYYKTKLENGNPISMGEFFELLSKCEVEPDVETFEILGDYFVKRVESLVMSNQIEKARSVISSFENERKEKLIYTLATHLQPRAKTSQEYLMNSIFEKTIINDAQLNAALEYAHSRLKEIFNEEEFSMEFEVQVQNLEQSTFSAEIIGEFVANGK</sequence>
<dbReference type="InterPro" id="IPR042558">
    <property type="entry name" value="Gln-tRNA-synth_Ib_RNA-bd_N_1"/>
</dbReference>
<dbReference type="InterPro" id="IPR007639">
    <property type="entry name" value="Gln-tRNA-synth_Ib_RNA-bd_N"/>
</dbReference>
<protein>
    <submittedName>
        <fullName evidence="3">tRNA_synt_1c_R1 domain-containing protein</fullName>
    </submittedName>
</protein>
<evidence type="ECO:0000313" key="3">
    <source>
        <dbReference type="WBParaSite" id="SPAL_0001770400.1"/>
    </source>
</evidence>
<evidence type="ECO:0000259" key="1">
    <source>
        <dbReference type="Pfam" id="PF04558"/>
    </source>
</evidence>
<evidence type="ECO:0000313" key="2">
    <source>
        <dbReference type="Proteomes" id="UP000046392"/>
    </source>
</evidence>
<dbReference type="Gene3D" id="1.10.8.1290">
    <property type="entry name" value="Glutaminyl-tRNA synthetase, non-specific RNA binding region part 1, domain 1"/>
    <property type="match status" value="1"/>
</dbReference>
<reference evidence="3" key="1">
    <citation type="submission" date="2017-02" db="UniProtKB">
        <authorList>
            <consortium name="WormBaseParasite"/>
        </authorList>
    </citation>
    <scope>IDENTIFICATION</scope>
</reference>
<dbReference type="GO" id="GO:0005524">
    <property type="term" value="F:ATP binding"/>
    <property type="evidence" value="ECO:0007669"/>
    <property type="project" value="InterPro"/>
</dbReference>
<dbReference type="WBParaSite" id="SPAL_0001770400.1">
    <property type="protein sequence ID" value="SPAL_0001770400.1"/>
    <property type="gene ID" value="SPAL_0001770400"/>
</dbReference>